<keyword evidence="1" id="KW-0472">Membrane</keyword>
<evidence type="ECO:0000313" key="3">
    <source>
        <dbReference type="Proteomes" id="UP001139534"/>
    </source>
</evidence>
<name>A0A9X1XWP7_9BACL</name>
<protein>
    <submittedName>
        <fullName evidence="2">Uncharacterized protein</fullName>
    </submittedName>
</protein>
<organism evidence="2 3">
    <name type="scientific">Paenibacillus mellifer</name>
    <dbReference type="NCBI Taxonomy" id="2937794"/>
    <lineage>
        <taxon>Bacteria</taxon>
        <taxon>Bacillati</taxon>
        <taxon>Bacillota</taxon>
        <taxon>Bacilli</taxon>
        <taxon>Bacillales</taxon>
        <taxon>Paenibacillaceae</taxon>
        <taxon>Paenibacillus</taxon>
    </lineage>
</organism>
<evidence type="ECO:0000313" key="2">
    <source>
        <dbReference type="EMBL" id="MCK8487405.1"/>
    </source>
</evidence>
<keyword evidence="1" id="KW-1133">Transmembrane helix</keyword>
<keyword evidence="3" id="KW-1185">Reference proteome</keyword>
<reference evidence="2" key="1">
    <citation type="submission" date="2022-04" db="EMBL/GenBank/DDBJ databases">
        <authorList>
            <person name="Seo M.-J."/>
        </authorList>
    </citation>
    <scope>NUCLEOTIDE SEQUENCE</scope>
    <source>
        <strain evidence="2">MBLB2552</strain>
    </source>
</reference>
<proteinExistence type="predicted"/>
<dbReference type="EMBL" id="JALPRK010000007">
    <property type="protein sequence ID" value="MCK8487405.1"/>
    <property type="molecule type" value="Genomic_DNA"/>
</dbReference>
<sequence>MELEKEIKERLHNIERRLEQMQFEPVNSRPGWLNFLLAFVTVFILIVISVGVVSFLQGS</sequence>
<dbReference type="RefSeq" id="WP_248551610.1">
    <property type="nucleotide sequence ID" value="NZ_JALPRK010000007.1"/>
</dbReference>
<gene>
    <name evidence="2" type="ORF">M0651_09495</name>
</gene>
<feature type="transmembrane region" description="Helical" evidence="1">
    <location>
        <begin position="32"/>
        <end position="56"/>
    </location>
</feature>
<dbReference type="AlphaFoldDB" id="A0A9X1XWP7"/>
<evidence type="ECO:0000256" key="1">
    <source>
        <dbReference type="SAM" id="Phobius"/>
    </source>
</evidence>
<accession>A0A9X1XWP7</accession>
<comment type="caution">
    <text evidence="2">The sequence shown here is derived from an EMBL/GenBank/DDBJ whole genome shotgun (WGS) entry which is preliminary data.</text>
</comment>
<keyword evidence="1" id="KW-0812">Transmembrane</keyword>
<dbReference type="Proteomes" id="UP001139534">
    <property type="component" value="Unassembled WGS sequence"/>
</dbReference>